<name>A0A1I8FYT1_9PLAT</name>
<dbReference type="GO" id="GO:0044782">
    <property type="term" value="P:cilium organization"/>
    <property type="evidence" value="ECO:0007669"/>
    <property type="project" value="TreeGrafter"/>
</dbReference>
<feature type="compositionally biased region" description="Polar residues" evidence="3">
    <location>
        <begin position="146"/>
        <end position="155"/>
    </location>
</feature>
<reference evidence="5 6" key="1">
    <citation type="submission" date="2016-11" db="UniProtKB">
        <authorList>
            <consortium name="WormBaseParasite"/>
        </authorList>
    </citation>
    <scope>IDENTIFICATION</scope>
</reference>
<evidence type="ECO:0000256" key="1">
    <source>
        <dbReference type="ARBA" id="ARBA00009887"/>
    </source>
</evidence>
<dbReference type="WBParaSite" id="maker-uti_cns_0000294-snap-gene-0.4-mRNA-1">
    <property type="protein sequence ID" value="maker-uti_cns_0000294-snap-gene-0.4-mRNA-1"/>
    <property type="gene ID" value="maker-uti_cns_0000294-snap-gene-0.4"/>
</dbReference>
<sequence length="184" mass="19614">MSSGFAVNQYDDAFRARRLQQYTVPKQLKEYPSTRAGSTKIIANELGHLLPGVGRSEGSPWGDFKGTWDLPNRLPGNHLNNTCARRAQPEAEMPPAAESCRKSPCAATAPANCQSNADQKASEQAAPCSPTNAKKSDCDRRDSASQRRACQSGGSQKSGGWCQQPAEDSAAAPAAEEAKTCPCD</sequence>
<dbReference type="Proteomes" id="UP000095280">
    <property type="component" value="Unplaced"/>
</dbReference>
<evidence type="ECO:0000313" key="6">
    <source>
        <dbReference type="WBParaSite" id="maker-uti_cns_0045855-snap-gene-1.16-mRNA-1"/>
    </source>
</evidence>
<evidence type="ECO:0000313" key="5">
    <source>
        <dbReference type="WBParaSite" id="maker-uti_cns_0000294-snap-gene-0.4-mRNA-1"/>
    </source>
</evidence>
<feature type="compositionally biased region" description="Low complexity" evidence="3">
    <location>
        <begin position="166"/>
        <end position="175"/>
    </location>
</feature>
<organism evidence="4 5">
    <name type="scientific">Macrostomum lignano</name>
    <dbReference type="NCBI Taxonomy" id="282301"/>
    <lineage>
        <taxon>Eukaryota</taxon>
        <taxon>Metazoa</taxon>
        <taxon>Spiralia</taxon>
        <taxon>Lophotrochozoa</taxon>
        <taxon>Platyhelminthes</taxon>
        <taxon>Rhabditophora</taxon>
        <taxon>Macrostomorpha</taxon>
        <taxon>Macrostomida</taxon>
        <taxon>Macrostomidae</taxon>
        <taxon>Macrostomum</taxon>
    </lineage>
</organism>
<evidence type="ECO:0000256" key="3">
    <source>
        <dbReference type="SAM" id="MobiDB-lite"/>
    </source>
</evidence>
<proteinExistence type="inferred from homology"/>
<feature type="region of interest" description="Disordered" evidence="3">
    <location>
        <begin position="85"/>
        <end position="184"/>
    </location>
</feature>
<evidence type="ECO:0000313" key="4">
    <source>
        <dbReference type="Proteomes" id="UP000095280"/>
    </source>
</evidence>
<evidence type="ECO:0000256" key="2">
    <source>
        <dbReference type="ARBA" id="ARBA00033306"/>
    </source>
</evidence>
<feature type="compositionally biased region" description="Basic and acidic residues" evidence="3">
    <location>
        <begin position="134"/>
        <end position="145"/>
    </location>
</feature>
<keyword evidence="4" id="KW-1185">Reference proteome</keyword>
<dbReference type="PANTHER" id="PTHR34639">
    <property type="entry name" value="PROTEIN FLATTOP"/>
    <property type="match status" value="1"/>
</dbReference>
<dbReference type="PANTHER" id="PTHR34639:SF1">
    <property type="entry name" value="PROTEIN FLATTOP"/>
    <property type="match status" value="1"/>
</dbReference>
<dbReference type="AlphaFoldDB" id="A0A1I8FYT1"/>
<comment type="similarity">
    <text evidence="1">Belongs to the Flattop family.</text>
</comment>
<dbReference type="GO" id="GO:0036064">
    <property type="term" value="C:ciliary basal body"/>
    <property type="evidence" value="ECO:0007669"/>
    <property type="project" value="TreeGrafter"/>
</dbReference>
<protein>
    <recommendedName>
        <fullName evidence="2">Cilia- and flagella-associated protein 126</fullName>
    </recommendedName>
</protein>
<dbReference type="Pfam" id="PF22611">
    <property type="entry name" value="CFAP126"/>
    <property type="match status" value="1"/>
</dbReference>
<accession>A0A1I8FYT1</accession>
<dbReference type="CDD" id="cd23705">
    <property type="entry name" value="Flattop"/>
    <property type="match status" value="1"/>
</dbReference>
<dbReference type="InterPro" id="IPR038797">
    <property type="entry name" value="Fltp"/>
</dbReference>
<dbReference type="WBParaSite" id="maker-uti_cns_0045855-snap-gene-1.16-mRNA-1">
    <property type="protein sequence ID" value="maker-uti_cns_0045855-snap-gene-1.16-mRNA-1"/>
    <property type="gene ID" value="maker-uti_cns_0045855-snap-gene-1.16"/>
</dbReference>